<dbReference type="EMBL" id="CAJNOE010000688">
    <property type="protein sequence ID" value="CAF1310251.1"/>
    <property type="molecule type" value="Genomic_DNA"/>
</dbReference>
<keyword evidence="4" id="KW-0548">Nucleotidyltransferase</keyword>
<dbReference type="AlphaFoldDB" id="A0A815ESH9"/>
<dbReference type="Proteomes" id="UP000663868">
    <property type="component" value="Unassembled WGS sequence"/>
</dbReference>
<keyword evidence="7" id="KW-0520">NAD</keyword>
<dbReference type="PROSITE" id="PS50297">
    <property type="entry name" value="ANK_REP_REGION"/>
    <property type="match status" value="1"/>
</dbReference>
<dbReference type="EMBL" id="CAJOBB010000680">
    <property type="protein sequence ID" value="CAF3729514.1"/>
    <property type="molecule type" value="Genomic_DNA"/>
</dbReference>
<sequence length="381" mass="44969">MPDVKKRPFFVSQTSMSTNENLMDVTSTTNEIPSQFYFACRNNDIELVRRLLDEHPLEDLDQMELNGSTALHAACYYKHIDIIKLLLDRGFTRCVLNKYNNTPFDEGQTEEIQQLFIRPKTSNRFGGGDLSDEQEKLKWIILDGNEQNIIQDRIPDTYHGNRLEYGIFHGDKILQQLGTNMPKTDVIQRLFHRAMNEKDCTRLIQAYTAETDFYNRINNYLISQNNQKNVISEFVDTIHFNHQLHEKYSFQGICYRTMNITSENDLDIYKIGTKIMNRIFISATKDHQFIEQYANERNKNNKYTIIISFEIRHHKTALDIEYLSEFSHEKEVLIMNNSIFKIIRISTKNNFNIEIEVRESKSTRVNKKDKQNSVFGIFHFK</sequence>
<gene>
    <name evidence="8" type="ORF">IZO911_LOCUS34562</name>
    <name evidence="11" type="ORF">KXQ929_LOCUS12957</name>
    <name evidence="10" type="ORF">OKA104_LOCUS7549</name>
    <name evidence="9" type="ORF">VCS650_LOCUS33736</name>
</gene>
<keyword evidence="7" id="KW-0521">NADP</keyword>
<accession>A0A815ESH9</accession>
<dbReference type="Gene3D" id="3.90.176.10">
    <property type="entry name" value="Toxin ADP-ribosyltransferase, Chain A, domain 1"/>
    <property type="match status" value="1"/>
</dbReference>
<dbReference type="EMBL" id="CAJOAY010000293">
    <property type="protein sequence ID" value="CAF3619525.1"/>
    <property type="molecule type" value="Genomic_DNA"/>
</dbReference>
<evidence type="ECO:0000256" key="6">
    <source>
        <dbReference type="PROSITE-ProRule" id="PRU00023"/>
    </source>
</evidence>
<dbReference type="Pfam" id="PF01129">
    <property type="entry name" value="ART"/>
    <property type="match status" value="1"/>
</dbReference>
<dbReference type="SUPFAM" id="SSF56399">
    <property type="entry name" value="ADP-ribosylation"/>
    <property type="match status" value="1"/>
</dbReference>
<evidence type="ECO:0000313" key="9">
    <source>
        <dbReference type="EMBL" id="CAF1350374.1"/>
    </source>
</evidence>
<dbReference type="PROSITE" id="PS51996">
    <property type="entry name" value="TR_MART"/>
    <property type="match status" value="1"/>
</dbReference>
<dbReference type="GO" id="GO:0016779">
    <property type="term" value="F:nucleotidyltransferase activity"/>
    <property type="evidence" value="ECO:0007669"/>
    <property type="project" value="UniProtKB-KW"/>
</dbReference>
<dbReference type="Proteomes" id="UP000663891">
    <property type="component" value="Unassembled WGS sequence"/>
</dbReference>
<evidence type="ECO:0000256" key="2">
    <source>
        <dbReference type="ARBA" id="ARBA00022676"/>
    </source>
</evidence>
<evidence type="ECO:0000313" key="12">
    <source>
        <dbReference type="Proteomes" id="UP000663860"/>
    </source>
</evidence>
<dbReference type="Pfam" id="PF12796">
    <property type="entry name" value="Ank_2"/>
    <property type="match status" value="1"/>
</dbReference>
<protein>
    <recommendedName>
        <fullName evidence="7">NAD(P)(+)--arginine ADP-ribosyltransferase</fullName>
        <ecNumber evidence="7">2.4.2.31</ecNumber>
    </recommendedName>
    <alternativeName>
        <fullName evidence="7">Mono(ADP-ribosyl)transferase</fullName>
    </alternativeName>
</protein>
<feature type="repeat" description="ANK" evidence="6">
    <location>
        <begin position="66"/>
        <end position="98"/>
    </location>
</feature>
<keyword evidence="3 7" id="KW-0808">Transferase</keyword>
<name>A0A815ESH9_9BILA</name>
<dbReference type="Proteomes" id="UP000663881">
    <property type="component" value="Unassembled WGS sequence"/>
</dbReference>
<comment type="similarity">
    <text evidence="1 7">Belongs to the Arg-specific ADP-ribosyltransferase family.</text>
</comment>
<dbReference type="Gene3D" id="1.25.40.20">
    <property type="entry name" value="Ankyrin repeat-containing domain"/>
    <property type="match status" value="1"/>
</dbReference>
<comment type="caution">
    <text evidence="8">The sequence shown here is derived from an EMBL/GenBank/DDBJ whole genome shotgun (WGS) entry which is preliminary data.</text>
</comment>
<evidence type="ECO:0000256" key="7">
    <source>
        <dbReference type="RuleBase" id="RU361228"/>
    </source>
</evidence>
<keyword evidence="2 7" id="KW-0328">Glycosyltransferase</keyword>
<evidence type="ECO:0000256" key="1">
    <source>
        <dbReference type="ARBA" id="ARBA00009558"/>
    </source>
</evidence>
<evidence type="ECO:0000256" key="5">
    <source>
        <dbReference type="ARBA" id="ARBA00047597"/>
    </source>
</evidence>
<dbReference type="EC" id="2.4.2.31" evidence="7"/>
<evidence type="ECO:0000256" key="3">
    <source>
        <dbReference type="ARBA" id="ARBA00022679"/>
    </source>
</evidence>
<dbReference type="SUPFAM" id="SSF48403">
    <property type="entry name" value="Ankyrin repeat"/>
    <property type="match status" value="1"/>
</dbReference>
<dbReference type="OrthoDB" id="4735278at2759"/>
<organism evidence="8 12">
    <name type="scientific">Adineta steineri</name>
    <dbReference type="NCBI Taxonomy" id="433720"/>
    <lineage>
        <taxon>Eukaryota</taxon>
        <taxon>Metazoa</taxon>
        <taxon>Spiralia</taxon>
        <taxon>Gnathifera</taxon>
        <taxon>Rotifera</taxon>
        <taxon>Eurotatoria</taxon>
        <taxon>Bdelloidea</taxon>
        <taxon>Adinetida</taxon>
        <taxon>Adinetidae</taxon>
        <taxon>Adineta</taxon>
    </lineage>
</organism>
<evidence type="ECO:0000313" key="11">
    <source>
        <dbReference type="EMBL" id="CAF3729514.1"/>
    </source>
</evidence>
<evidence type="ECO:0000313" key="10">
    <source>
        <dbReference type="EMBL" id="CAF3619525.1"/>
    </source>
</evidence>
<evidence type="ECO:0000256" key="4">
    <source>
        <dbReference type="ARBA" id="ARBA00022695"/>
    </source>
</evidence>
<keyword evidence="6" id="KW-0040">ANK repeat</keyword>
<dbReference type="Proteomes" id="UP000663860">
    <property type="component" value="Unassembled WGS sequence"/>
</dbReference>
<comment type="catalytic activity">
    <reaction evidence="5 7">
        <text>L-arginyl-[protein] + NAD(+) = N(omega)-(ADP-D-ribosyl)-L-arginyl-[protein] + nicotinamide + H(+)</text>
        <dbReference type="Rhea" id="RHEA:19149"/>
        <dbReference type="Rhea" id="RHEA-COMP:10532"/>
        <dbReference type="Rhea" id="RHEA-COMP:15087"/>
        <dbReference type="ChEBI" id="CHEBI:15378"/>
        <dbReference type="ChEBI" id="CHEBI:17154"/>
        <dbReference type="ChEBI" id="CHEBI:29965"/>
        <dbReference type="ChEBI" id="CHEBI:57540"/>
        <dbReference type="ChEBI" id="CHEBI:142554"/>
        <dbReference type="EC" id="2.4.2.31"/>
    </reaction>
</comment>
<dbReference type="EMBL" id="CAJNON010000670">
    <property type="protein sequence ID" value="CAF1350374.1"/>
    <property type="molecule type" value="Genomic_DNA"/>
</dbReference>
<proteinExistence type="inferred from homology"/>
<reference evidence="8" key="1">
    <citation type="submission" date="2021-02" db="EMBL/GenBank/DDBJ databases">
        <authorList>
            <person name="Nowell W R."/>
        </authorList>
    </citation>
    <scope>NUCLEOTIDE SEQUENCE</scope>
</reference>
<dbReference type="GO" id="GO:0106274">
    <property type="term" value="F:NAD+-protein-arginine ADP-ribosyltransferase activity"/>
    <property type="evidence" value="ECO:0007669"/>
    <property type="project" value="UniProtKB-EC"/>
</dbReference>
<dbReference type="PROSITE" id="PS50088">
    <property type="entry name" value="ANK_REPEAT"/>
    <property type="match status" value="1"/>
</dbReference>
<dbReference type="InterPro" id="IPR036770">
    <property type="entry name" value="Ankyrin_rpt-contain_sf"/>
</dbReference>
<dbReference type="InterPro" id="IPR000768">
    <property type="entry name" value="ART"/>
</dbReference>
<dbReference type="InterPro" id="IPR002110">
    <property type="entry name" value="Ankyrin_rpt"/>
</dbReference>
<evidence type="ECO:0000313" key="8">
    <source>
        <dbReference type="EMBL" id="CAF1310251.1"/>
    </source>
</evidence>
<dbReference type="SMART" id="SM00248">
    <property type="entry name" value="ANK"/>
    <property type="match status" value="2"/>
</dbReference>